<organism evidence="1 2">
    <name type="scientific">Chloropicon roscoffensis</name>
    <dbReference type="NCBI Taxonomy" id="1461544"/>
    <lineage>
        <taxon>Eukaryota</taxon>
        <taxon>Viridiplantae</taxon>
        <taxon>Chlorophyta</taxon>
        <taxon>Chloropicophyceae</taxon>
        <taxon>Chloropicales</taxon>
        <taxon>Chloropicaceae</taxon>
        <taxon>Chloropicon</taxon>
    </lineage>
</organism>
<proteinExistence type="predicted"/>
<sequence>MVVASTSMCDGGGGIARGYGRPAIAVTVGTLRPRRPLPNKPRKLHRCACQPREKLELKTVSSISQVDRRMWNECAKGNGTFNPFVSWEFLSAMEESGSASREAGWLPCHAVLSREGEEGEVLGVAPLYIKGHSYGEYVFDHSWANAYGRLTRKNYYPKLQSCVPFSPVTGSRLLAKSAGLGDQQRNEVLGMMAGSLVAIADEMKVSSLHVTFNSKEELAHFSRERGYLTRTGIQYHWQNNGYDTFNDFLMELRQSKRKSIRQERKCAEKNGLRVYRTYGSEMLPSDWDEFYRFYINTCNKKWGEAYLNREFFHRMGEAMGDKVLVVFVEDAFGKKVAGALNLVGSDTLFGRNWGCAADLNVKNLHFEVCYYQALEAAIELGLKRVEAGAQGEHKIQRGYLPTPTYSCHWVRDSQFKQIVSNFLDEEQRQIDYTLEVLEQELSPYKQPAG</sequence>
<name>A0AAX4PJM2_9CHLO</name>
<dbReference type="Pfam" id="PF04339">
    <property type="entry name" value="FemAB_like"/>
    <property type="match status" value="1"/>
</dbReference>
<dbReference type="SUPFAM" id="SSF55729">
    <property type="entry name" value="Acyl-CoA N-acyltransferases (Nat)"/>
    <property type="match status" value="1"/>
</dbReference>
<dbReference type="Gene3D" id="3.40.630.30">
    <property type="match status" value="1"/>
</dbReference>
<dbReference type="PANTHER" id="PTHR47017">
    <property type="entry name" value="ACYL-COA"/>
    <property type="match status" value="1"/>
</dbReference>
<evidence type="ECO:0000313" key="2">
    <source>
        <dbReference type="Proteomes" id="UP001472866"/>
    </source>
</evidence>
<dbReference type="EMBL" id="CP151514">
    <property type="protein sequence ID" value="WZN66225.1"/>
    <property type="molecule type" value="Genomic_DNA"/>
</dbReference>
<dbReference type="AlphaFoldDB" id="A0AAX4PJM2"/>
<evidence type="ECO:0000313" key="1">
    <source>
        <dbReference type="EMBL" id="WZN66225.1"/>
    </source>
</evidence>
<dbReference type="Proteomes" id="UP001472866">
    <property type="component" value="Chromosome 14"/>
</dbReference>
<dbReference type="InterPro" id="IPR016181">
    <property type="entry name" value="Acyl_CoA_acyltransferase"/>
</dbReference>
<keyword evidence="2" id="KW-1185">Reference proteome</keyword>
<dbReference type="InterPro" id="IPR007434">
    <property type="entry name" value="FemAB-like"/>
</dbReference>
<accession>A0AAX4PJM2</accession>
<protein>
    <submittedName>
        <fullName evidence="1">Peptidogalycan biosysnthesis/recognition protein</fullName>
    </submittedName>
</protein>
<gene>
    <name evidence="1" type="ORF">HKI87_14g77900</name>
</gene>
<dbReference type="PANTHER" id="PTHR47017:SF1">
    <property type="entry name" value="ACYL-COA"/>
    <property type="match status" value="1"/>
</dbReference>
<reference evidence="1 2" key="1">
    <citation type="submission" date="2024-03" db="EMBL/GenBank/DDBJ databases">
        <title>Complete genome sequence of the green alga Chloropicon roscoffensis RCC1871.</title>
        <authorList>
            <person name="Lemieux C."/>
            <person name="Pombert J.-F."/>
            <person name="Otis C."/>
            <person name="Turmel M."/>
        </authorList>
    </citation>
    <scope>NUCLEOTIDE SEQUENCE [LARGE SCALE GENOMIC DNA]</scope>
    <source>
        <strain evidence="1 2">RCC1871</strain>
    </source>
</reference>